<proteinExistence type="predicted"/>
<accession>A0A4Y7JBZ9</accession>
<organism evidence="1 2">
    <name type="scientific">Papaver somniferum</name>
    <name type="common">Opium poppy</name>
    <dbReference type="NCBI Taxonomy" id="3469"/>
    <lineage>
        <taxon>Eukaryota</taxon>
        <taxon>Viridiplantae</taxon>
        <taxon>Streptophyta</taxon>
        <taxon>Embryophyta</taxon>
        <taxon>Tracheophyta</taxon>
        <taxon>Spermatophyta</taxon>
        <taxon>Magnoliopsida</taxon>
        <taxon>Ranunculales</taxon>
        <taxon>Papaveraceae</taxon>
        <taxon>Papaveroideae</taxon>
        <taxon>Papaver</taxon>
    </lineage>
</organism>
<protein>
    <submittedName>
        <fullName evidence="1">Uncharacterized protein</fullName>
    </submittedName>
</protein>
<keyword evidence="2" id="KW-1185">Reference proteome</keyword>
<evidence type="ECO:0000313" key="1">
    <source>
        <dbReference type="EMBL" id="RZC58633.1"/>
    </source>
</evidence>
<sequence length="74" mass="8063">MAAPLVNREREIQRLNSRICGYSDGCNVWFSSAVETTGAVDVFTWVGSVELQLRLLLSEIMSAVTGAKEGVENS</sequence>
<gene>
    <name evidence="1" type="ORF">C5167_005928</name>
</gene>
<dbReference type="Gramene" id="RZC58633">
    <property type="protein sequence ID" value="RZC58633"/>
    <property type="gene ID" value="C5167_005928"/>
</dbReference>
<reference evidence="1 2" key="1">
    <citation type="journal article" date="2018" name="Science">
        <title>The opium poppy genome and morphinan production.</title>
        <authorList>
            <person name="Guo L."/>
            <person name="Winzer T."/>
            <person name="Yang X."/>
            <person name="Li Y."/>
            <person name="Ning Z."/>
            <person name="He Z."/>
            <person name="Teodor R."/>
            <person name="Lu Y."/>
            <person name="Bowser T.A."/>
            <person name="Graham I.A."/>
            <person name="Ye K."/>
        </authorList>
    </citation>
    <scope>NUCLEOTIDE SEQUENCE [LARGE SCALE GENOMIC DNA]</scope>
    <source>
        <strain evidence="2">cv. HN1</strain>
        <tissue evidence="1">Leaves</tissue>
    </source>
</reference>
<name>A0A4Y7JBZ9_PAPSO</name>
<evidence type="ECO:0000313" key="2">
    <source>
        <dbReference type="Proteomes" id="UP000316621"/>
    </source>
</evidence>
<dbReference type="AlphaFoldDB" id="A0A4Y7JBZ9"/>
<dbReference type="Proteomes" id="UP000316621">
    <property type="component" value="Chromosome 4"/>
</dbReference>
<dbReference type="EMBL" id="CM010718">
    <property type="protein sequence ID" value="RZC58633.1"/>
    <property type="molecule type" value="Genomic_DNA"/>
</dbReference>